<dbReference type="AlphaFoldDB" id="A0A2W5N8P6"/>
<feature type="region of interest" description="Disordered" evidence="1">
    <location>
        <begin position="46"/>
        <end position="69"/>
    </location>
</feature>
<protein>
    <recommendedName>
        <fullName evidence="4">DUF2927 domain-containing protein</fullName>
    </recommendedName>
</protein>
<proteinExistence type="predicted"/>
<evidence type="ECO:0008006" key="4">
    <source>
        <dbReference type="Google" id="ProtNLM"/>
    </source>
</evidence>
<evidence type="ECO:0000313" key="3">
    <source>
        <dbReference type="Proteomes" id="UP000249185"/>
    </source>
</evidence>
<reference evidence="2 3" key="1">
    <citation type="submission" date="2017-08" db="EMBL/GenBank/DDBJ databases">
        <title>Infants hospitalized years apart are colonized by the same room-sourced microbial strains.</title>
        <authorList>
            <person name="Brooks B."/>
            <person name="Olm M.R."/>
            <person name="Firek B.A."/>
            <person name="Baker R."/>
            <person name="Thomas B.C."/>
            <person name="Morowitz M.J."/>
            <person name="Banfield J.F."/>
        </authorList>
    </citation>
    <scope>NUCLEOTIDE SEQUENCE [LARGE SCALE GENOMIC DNA]</scope>
    <source>
        <strain evidence="2">S2_005_002_R2_34</strain>
    </source>
</reference>
<feature type="compositionally biased region" description="Low complexity" evidence="1">
    <location>
        <begin position="46"/>
        <end position="60"/>
    </location>
</feature>
<accession>A0A2W5N8P6</accession>
<evidence type="ECO:0000313" key="2">
    <source>
        <dbReference type="EMBL" id="PZQ49832.1"/>
    </source>
</evidence>
<dbReference type="EMBL" id="QFPW01000006">
    <property type="protein sequence ID" value="PZQ49832.1"/>
    <property type="molecule type" value="Genomic_DNA"/>
</dbReference>
<dbReference type="Proteomes" id="UP000249185">
    <property type="component" value="Unassembled WGS sequence"/>
</dbReference>
<organism evidence="2 3">
    <name type="scientific">Rhodovulum sulfidophilum</name>
    <name type="common">Rhodobacter sulfidophilus</name>
    <dbReference type="NCBI Taxonomy" id="35806"/>
    <lineage>
        <taxon>Bacteria</taxon>
        <taxon>Pseudomonadati</taxon>
        <taxon>Pseudomonadota</taxon>
        <taxon>Alphaproteobacteria</taxon>
        <taxon>Rhodobacterales</taxon>
        <taxon>Paracoccaceae</taxon>
        <taxon>Rhodovulum</taxon>
    </lineage>
</organism>
<comment type="caution">
    <text evidence="2">The sequence shown here is derived from an EMBL/GenBank/DDBJ whole genome shotgun (WGS) entry which is preliminary data.</text>
</comment>
<dbReference type="Pfam" id="PF11150">
    <property type="entry name" value="DUF2927"/>
    <property type="match status" value="1"/>
</dbReference>
<name>A0A2W5N8P6_RHOSU</name>
<gene>
    <name evidence="2" type="ORF">DI556_10240</name>
</gene>
<sequence length="349" mass="37942">MAGAIVGEERGAAWRGHASAPRTRAALVPALALVLMLAGCGDRGAGPLPEEAGPAAAAPEARPPSLPSEVADEDALRQFYANVQSDLIATGRLRMETAPADAPYDVDDLVRDFERVALYNEYTDVNGEFIHAESPSVLRRWNVPIRVAAMASPSTPKESARDRGNVAAFTQRLARLTSSDIRMADDTSVNFLVLFMNSSERQTFADEIRARYPTFAPAVMNALTETPLDQFCVTYAFADPNDPALYSAVLILIRAEHPQLTRLSCVHEEMAQAMGLPNDSPEARPSLFSDSLEFALLTEHDEILLRMLYDPRLRPGMTAEEARPLLPQIARDAIAAEQRDGGATVLAVN</sequence>
<evidence type="ECO:0000256" key="1">
    <source>
        <dbReference type="SAM" id="MobiDB-lite"/>
    </source>
</evidence>
<dbReference type="InterPro" id="IPR021323">
    <property type="entry name" value="DUF2927"/>
</dbReference>